<dbReference type="CDD" id="cd00075">
    <property type="entry name" value="HATPase"/>
    <property type="match status" value="1"/>
</dbReference>
<dbReference type="InterPro" id="IPR003661">
    <property type="entry name" value="HisK_dim/P_dom"/>
</dbReference>
<dbReference type="InterPro" id="IPR004358">
    <property type="entry name" value="Sig_transdc_His_kin-like_C"/>
</dbReference>
<dbReference type="InterPro" id="IPR005467">
    <property type="entry name" value="His_kinase_dom"/>
</dbReference>
<dbReference type="PANTHER" id="PTHR45453:SF1">
    <property type="entry name" value="PHOSPHATE REGULON SENSOR PROTEIN PHOR"/>
    <property type="match status" value="1"/>
</dbReference>
<dbReference type="PANTHER" id="PTHR45453">
    <property type="entry name" value="PHOSPHATE REGULON SENSOR PROTEIN PHOR"/>
    <property type="match status" value="1"/>
</dbReference>
<evidence type="ECO:0000259" key="8">
    <source>
        <dbReference type="PROSITE" id="PS50109"/>
    </source>
</evidence>
<comment type="catalytic activity">
    <reaction evidence="1">
        <text>ATP + protein L-histidine = ADP + protein N-phospho-L-histidine.</text>
        <dbReference type="EC" id="2.7.13.3"/>
    </reaction>
</comment>
<dbReference type="Proteomes" id="UP000485367">
    <property type="component" value="Unassembled WGS sequence"/>
</dbReference>
<organism evidence="9">
    <name type="scientific">candidate division WS2 bacterium ADurb.Bin280</name>
    <dbReference type="NCBI Taxonomy" id="1852829"/>
    <lineage>
        <taxon>Bacteria</taxon>
        <taxon>candidate division WS2</taxon>
    </lineage>
</organism>
<dbReference type="SUPFAM" id="SSF55874">
    <property type="entry name" value="ATPase domain of HSP90 chaperone/DNA topoisomerase II/histidine kinase"/>
    <property type="match status" value="1"/>
</dbReference>
<dbReference type="Pfam" id="PF00512">
    <property type="entry name" value="HisKA"/>
    <property type="match status" value="1"/>
</dbReference>
<dbReference type="EMBL" id="MWBO01000056">
    <property type="protein sequence ID" value="OQA51901.1"/>
    <property type="molecule type" value="Genomic_DNA"/>
</dbReference>
<keyword evidence="6" id="KW-0902">Two-component regulatory system</keyword>
<dbReference type="PRINTS" id="PR00344">
    <property type="entry name" value="BCTRLSENSOR"/>
</dbReference>
<feature type="domain" description="Histidine kinase" evidence="8">
    <location>
        <begin position="132"/>
        <end position="343"/>
    </location>
</feature>
<evidence type="ECO:0000313" key="9">
    <source>
        <dbReference type="EMBL" id="OQA51901.1"/>
    </source>
</evidence>
<dbReference type="Gene3D" id="1.10.287.130">
    <property type="match status" value="1"/>
</dbReference>
<feature type="transmembrane region" description="Helical" evidence="7">
    <location>
        <begin position="21"/>
        <end position="41"/>
    </location>
</feature>
<protein>
    <recommendedName>
        <fullName evidence="2">histidine kinase</fullName>
        <ecNumber evidence="2">2.7.13.3</ecNumber>
    </recommendedName>
</protein>
<dbReference type="GO" id="GO:0000155">
    <property type="term" value="F:phosphorelay sensor kinase activity"/>
    <property type="evidence" value="ECO:0007669"/>
    <property type="project" value="InterPro"/>
</dbReference>
<dbReference type="Pfam" id="PF02518">
    <property type="entry name" value="HATPase_c"/>
    <property type="match status" value="1"/>
</dbReference>
<dbReference type="InterPro" id="IPR050351">
    <property type="entry name" value="BphY/WalK/GraS-like"/>
</dbReference>
<keyword evidence="7" id="KW-0812">Transmembrane</keyword>
<dbReference type="Gene3D" id="3.30.565.10">
    <property type="entry name" value="Histidine kinase-like ATPase, C-terminal domain"/>
    <property type="match status" value="1"/>
</dbReference>
<dbReference type="SMART" id="SM00387">
    <property type="entry name" value="HATPase_c"/>
    <property type="match status" value="1"/>
</dbReference>
<dbReference type="FunFam" id="3.30.565.10:FF:000006">
    <property type="entry name" value="Sensor histidine kinase WalK"/>
    <property type="match status" value="1"/>
</dbReference>
<dbReference type="CDD" id="cd00082">
    <property type="entry name" value="HisKA"/>
    <property type="match status" value="1"/>
</dbReference>
<dbReference type="InterPro" id="IPR036890">
    <property type="entry name" value="HATPase_C_sf"/>
</dbReference>
<dbReference type="SMART" id="SM00388">
    <property type="entry name" value="HisKA"/>
    <property type="match status" value="1"/>
</dbReference>
<reference evidence="9" key="1">
    <citation type="submission" date="2017-02" db="EMBL/GenBank/DDBJ databases">
        <title>Delving into the versatile metabolic prowess of the omnipresent phylum Bacteroidetes.</title>
        <authorList>
            <person name="Nobu M.K."/>
            <person name="Mei R."/>
            <person name="Narihiro T."/>
            <person name="Kuroda K."/>
            <person name="Liu W.-T."/>
        </authorList>
    </citation>
    <scope>NUCLEOTIDE SEQUENCE</scope>
    <source>
        <strain evidence="9">ADurb.Bin280</strain>
    </source>
</reference>
<keyword evidence="5 9" id="KW-0418">Kinase</keyword>
<keyword evidence="4 9" id="KW-0808">Transferase</keyword>
<dbReference type="InterPro" id="IPR003594">
    <property type="entry name" value="HATPase_dom"/>
</dbReference>
<name>A0A1V5SCG5_9BACT</name>
<dbReference type="GO" id="GO:0016036">
    <property type="term" value="P:cellular response to phosphate starvation"/>
    <property type="evidence" value="ECO:0007669"/>
    <property type="project" value="TreeGrafter"/>
</dbReference>
<comment type="caution">
    <text evidence="9">The sequence shown here is derived from an EMBL/GenBank/DDBJ whole genome shotgun (WGS) entry which is preliminary data.</text>
</comment>
<accession>A0A1V5SCG5</accession>
<keyword evidence="7" id="KW-1133">Transmembrane helix</keyword>
<dbReference type="SUPFAM" id="SSF47384">
    <property type="entry name" value="Homodimeric domain of signal transducing histidine kinase"/>
    <property type="match status" value="1"/>
</dbReference>
<dbReference type="InterPro" id="IPR036097">
    <property type="entry name" value="HisK_dim/P_sf"/>
</dbReference>
<dbReference type="GO" id="GO:0005886">
    <property type="term" value="C:plasma membrane"/>
    <property type="evidence" value="ECO:0007669"/>
    <property type="project" value="TreeGrafter"/>
</dbReference>
<evidence type="ECO:0000256" key="3">
    <source>
        <dbReference type="ARBA" id="ARBA00022553"/>
    </source>
</evidence>
<evidence type="ECO:0000256" key="5">
    <source>
        <dbReference type="ARBA" id="ARBA00022777"/>
    </source>
</evidence>
<dbReference type="AlphaFoldDB" id="A0A1V5SCG5"/>
<dbReference type="EC" id="2.7.13.3" evidence="2"/>
<sequence length="343" mass="38755">MQIPKINKLKISEFEKAAIKLSIFYVFIVMTISISFSVIIFNVSSIELTRGIGRTFRYLDQAAPERIFPSQSELEIARINQIEQINKSLKDKLTFLNLLILLLSSSICYFLAKKTLHPLELAMEAQSRFSSDVSHELRTPLAAMRTQIEVALRNKDTSKSEARDLLKSNLEEIAKLENLSGVLLRLENRKLKDFEFSKVDLSEVVTGAYQKLEALSSEKKIVFSNDLHSIFVQGDEEALVELFVILIDNAIKYSDDGKKVEIKIGSTHGKGFVSIKDYGKGIKASDLPRVFERFYRGDFSRSKNKIDGYGLGLSLAKQIADMHKAKIEVISEVGKGSEFIVRF</sequence>
<gene>
    <name evidence="9" type="primary">cusS</name>
    <name evidence="9" type="ORF">BWY43_00755</name>
</gene>
<dbReference type="GO" id="GO:0004721">
    <property type="term" value="F:phosphoprotein phosphatase activity"/>
    <property type="evidence" value="ECO:0007669"/>
    <property type="project" value="TreeGrafter"/>
</dbReference>
<evidence type="ECO:0000256" key="7">
    <source>
        <dbReference type="SAM" id="Phobius"/>
    </source>
</evidence>
<evidence type="ECO:0000256" key="4">
    <source>
        <dbReference type="ARBA" id="ARBA00022679"/>
    </source>
</evidence>
<proteinExistence type="predicted"/>
<keyword evidence="3" id="KW-0597">Phosphoprotein</keyword>
<evidence type="ECO:0000256" key="6">
    <source>
        <dbReference type="ARBA" id="ARBA00023012"/>
    </source>
</evidence>
<evidence type="ECO:0000256" key="1">
    <source>
        <dbReference type="ARBA" id="ARBA00000085"/>
    </source>
</evidence>
<keyword evidence="7" id="KW-0472">Membrane</keyword>
<evidence type="ECO:0000256" key="2">
    <source>
        <dbReference type="ARBA" id="ARBA00012438"/>
    </source>
</evidence>
<dbReference type="PROSITE" id="PS50109">
    <property type="entry name" value="HIS_KIN"/>
    <property type="match status" value="1"/>
</dbReference>